<name>A0ABV2M516_9FIRM</name>
<dbReference type="PANTHER" id="PTHR43280:SF2">
    <property type="entry name" value="HTH-TYPE TRANSCRIPTIONAL REGULATOR EXSA"/>
    <property type="match status" value="1"/>
</dbReference>
<dbReference type="InterPro" id="IPR011051">
    <property type="entry name" value="RmlC_Cupin_sf"/>
</dbReference>
<gene>
    <name evidence="5" type="ORF">ABID24_002755</name>
</gene>
<keyword evidence="1" id="KW-0805">Transcription regulation</keyword>
<evidence type="ECO:0000313" key="6">
    <source>
        <dbReference type="Proteomes" id="UP001549106"/>
    </source>
</evidence>
<dbReference type="InterPro" id="IPR009057">
    <property type="entry name" value="Homeodomain-like_sf"/>
</dbReference>
<feature type="domain" description="HTH araC/xylS-type" evidence="4">
    <location>
        <begin position="198"/>
        <end position="296"/>
    </location>
</feature>
<keyword evidence="6" id="KW-1185">Reference proteome</keyword>
<sequence length="300" mass="35220">MASDQPFSKIVTDENLMETAQHGSRNYPFAFYYEDLSLFDFNCVEWHWHMELEFVYMESGTMTFWIGEKQFVLSQGDGLFINSKILHRFYSSDGAVIPNFLCMPSFIAVQDSLIYNKYILPVISSSLEFQIFKREVKWQAKALELIKQIIAVQEDKAFCELATSSLVQKLWLEIYENSDMNNEKDKVNAAVSFQARLQIMMQYIHENYTHDISLDDIACYAGISKSTVLNLFRKYLHITPIHYLIHYRLKEAALLLVKTEKKIATISDETGFHNVDYFCRLFKKHYCLTPTQYRKKKALF</sequence>
<dbReference type="Proteomes" id="UP001549106">
    <property type="component" value="Unassembled WGS sequence"/>
</dbReference>
<organism evidence="5 6">
    <name type="scientific">Blautia caecimuris</name>
    <dbReference type="NCBI Taxonomy" id="1796615"/>
    <lineage>
        <taxon>Bacteria</taxon>
        <taxon>Bacillati</taxon>
        <taxon>Bacillota</taxon>
        <taxon>Clostridia</taxon>
        <taxon>Lachnospirales</taxon>
        <taxon>Lachnospiraceae</taxon>
        <taxon>Blautia</taxon>
    </lineage>
</organism>
<comment type="caution">
    <text evidence="5">The sequence shown here is derived from an EMBL/GenBank/DDBJ whole genome shotgun (WGS) entry which is preliminary data.</text>
</comment>
<dbReference type="InterPro" id="IPR018060">
    <property type="entry name" value="HTH_AraC"/>
</dbReference>
<keyword evidence="2" id="KW-0238">DNA-binding</keyword>
<dbReference type="PRINTS" id="PR00032">
    <property type="entry name" value="HTHARAC"/>
</dbReference>
<dbReference type="SUPFAM" id="SSF46689">
    <property type="entry name" value="Homeodomain-like"/>
    <property type="match status" value="2"/>
</dbReference>
<dbReference type="Pfam" id="PF12833">
    <property type="entry name" value="HTH_18"/>
    <property type="match status" value="1"/>
</dbReference>
<dbReference type="Pfam" id="PF02311">
    <property type="entry name" value="AraC_binding"/>
    <property type="match status" value="1"/>
</dbReference>
<evidence type="ECO:0000259" key="4">
    <source>
        <dbReference type="PROSITE" id="PS01124"/>
    </source>
</evidence>
<dbReference type="Gene3D" id="1.10.10.60">
    <property type="entry name" value="Homeodomain-like"/>
    <property type="match status" value="2"/>
</dbReference>
<accession>A0ABV2M516</accession>
<dbReference type="InterPro" id="IPR003313">
    <property type="entry name" value="AraC-bd"/>
</dbReference>
<evidence type="ECO:0000313" key="5">
    <source>
        <dbReference type="EMBL" id="MET3751496.1"/>
    </source>
</evidence>
<dbReference type="CDD" id="cd02209">
    <property type="entry name" value="cupin_XRE_C"/>
    <property type="match status" value="1"/>
</dbReference>
<protein>
    <submittedName>
        <fullName evidence="5">AraC-like DNA-binding protein</fullName>
    </submittedName>
</protein>
<dbReference type="RefSeq" id="WP_147599061.1">
    <property type="nucleotide sequence ID" value="NZ_BAABXP010000003.1"/>
</dbReference>
<dbReference type="Gene3D" id="2.60.120.10">
    <property type="entry name" value="Jelly Rolls"/>
    <property type="match status" value="1"/>
</dbReference>
<evidence type="ECO:0000256" key="2">
    <source>
        <dbReference type="ARBA" id="ARBA00023125"/>
    </source>
</evidence>
<dbReference type="InterPro" id="IPR020449">
    <property type="entry name" value="Tscrpt_reg_AraC-type_HTH"/>
</dbReference>
<dbReference type="PROSITE" id="PS01124">
    <property type="entry name" value="HTH_ARAC_FAMILY_2"/>
    <property type="match status" value="1"/>
</dbReference>
<dbReference type="SUPFAM" id="SSF51182">
    <property type="entry name" value="RmlC-like cupins"/>
    <property type="match status" value="1"/>
</dbReference>
<evidence type="ECO:0000256" key="3">
    <source>
        <dbReference type="ARBA" id="ARBA00023163"/>
    </source>
</evidence>
<dbReference type="SMART" id="SM00342">
    <property type="entry name" value="HTH_ARAC"/>
    <property type="match status" value="1"/>
</dbReference>
<dbReference type="PANTHER" id="PTHR43280">
    <property type="entry name" value="ARAC-FAMILY TRANSCRIPTIONAL REGULATOR"/>
    <property type="match status" value="1"/>
</dbReference>
<keyword evidence="3" id="KW-0804">Transcription</keyword>
<proteinExistence type="predicted"/>
<dbReference type="EMBL" id="JBEPMJ010000022">
    <property type="protein sequence ID" value="MET3751496.1"/>
    <property type="molecule type" value="Genomic_DNA"/>
</dbReference>
<reference evidence="5 6" key="1">
    <citation type="submission" date="2024-06" db="EMBL/GenBank/DDBJ databases">
        <title>Genomic Encyclopedia of Type Strains, Phase IV (KMG-IV): sequencing the most valuable type-strain genomes for metagenomic binning, comparative biology and taxonomic classification.</title>
        <authorList>
            <person name="Goeker M."/>
        </authorList>
    </citation>
    <scope>NUCLEOTIDE SEQUENCE [LARGE SCALE GENOMIC DNA]</scope>
    <source>
        <strain evidence="5 6">DSM 29492</strain>
    </source>
</reference>
<evidence type="ECO:0000256" key="1">
    <source>
        <dbReference type="ARBA" id="ARBA00023015"/>
    </source>
</evidence>
<dbReference type="InterPro" id="IPR014710">
    <property type="entry name" value="RmlC-like_jellyroll"/>
</dbReference>